<reference evidence="1 2" key="1">
    <citation type="submission" date="2017-05" db="EMBL/GenBank/DDBJ databases">
        <title>Genomic insights into alkan degradation activity of Oleiphilus messinensis.</title>
        <authorList>
            <person name="Kozyavkin S.A."/>
            <person name="Slesarev A.I."/>
            <person name="Golyshin P.N."/>
            <person name="Korzhenkov A."/>
            <person name="Golyshina O.N."/>
            <person name="Toshchakov S.V."/>
        </authorList>
    </citation>
    <scope>NUCLEOTIDE SEQUENCE [LARGE SCALE GENOMIC DNA]</scope>
    <source>
        <strain evidence="1 2">ME102</strain>
    </source>
</reference>
<sequence>MVFEDHYGFSDSTSLTQVGNLTIEERVYKGTTIDLGSFDADVSLTLWYNGTPSGSQTPVVAEISFKYEDSNASYSRKVVNRAKTAFEAIQNLTTWTDPNSKTKTRFVYDYDTNFCD</sequence>
<dbReference type="KEGG" id="ome:OLMES_5547"/>
<evidence type="ECO:0000313" key="1">
    <source>
        <dbReference type="EMBL" id="ARU59527.1"/>
    </source>
</evidence>
<keyword evidence="2" id="KW-1185">Reference proteome</keyword>
<evidence type="ECO:0000313" key="2">
    <source>
        <dbReference type="Proteomes" id="UP000196027"/>
    </source>
</evidence>
<accession>A0A1Y0IGA9</accession>
<organism evidence="1 2">
    <name type="scientific">Oleiphilus messinensis</name>
    <dbReference type="NCBI Taxonomy" id="141451"/>
    <lineage>
        <taxon>Bacteria</taxon>
        <taxon>Pseudomonadati</taxon>
        <taxon>Pseudomonadota</taxon>
        <taxon>Gammaproteobacteria</taxon>
        <taxon>Oceanospirillales</taxon>
        <taxon>Oleiphilaceae</taxon>
        <taxon>Oleiphilus</taxon>
    </lineage>
</organism>
<proteinExistence type="predicted"/>
<dbReference type="OrthoDB" id="274958at2"/>
<protein>
    <submittedName>
        <fullName evidence="1">Uncharacterized protein</fullName>
    </submittedName>
</protein>
<dbReference type="RefSeq" id="WP_087464191.1">
    <property type="nucleotide sequence ID" value="NZ_CP021425.1"/>
</dbReference>
<dbReference type="AlphaFoldDB" id="A0A1Y0IGA9"/>
<dbReference type="Proteomes" id="UP000196027">
    <property type="component" value="Chromosome"/>
</dbReference>
<gene>
    <name evidence="1" type="ORF">OLMES_5547</name>
</gene>
<dbReference type="EMBL" id="CP021425">
    <property type="protein sequence ID" value="ARU59527.1"/>
    <property type="molecule type" value="Genomic_DNA"/>
</dbReference>
<name>A0A1Y0IGA9_9GAMM</name>